<evidence type="ECO:0000259" key="2">
    <source>
        <dbReference type="PROSITE" id="PS50858"/>
    </source>
</evidence>
<dbReference type="InterPro" id="IPR051494">
    <property type="entry name" value="BSD_domain-containing"/>
</dbReference>
<dbReference type="SMART" id="SM00751">
    <property type="entry name" value="BSD"/>
    <property type="match status" value="1"/>
</dbReference>
<feature type="domain" description="BSD" evidence="2">
    <location>
        <begin position="4"/>
        <end position="56"/>
    </location>
</feature>
<dbReference type="Proteomes" id="UP000728032">
    <property type="component" value="Unassembled WGS sequence"/>
</dbReference>
<dbReference type="GO" id="GO:0005794">
    <property type="term" value="C:Golgi apparatus"/>
    <property type="evidence" value="ECO:0007669"/>
    <property type="project" value="TreeGrafter"/>
</dbReference>
<reference evidence="3" key="1">
    <citation type="submission" date="2020-11" db="EMBL/GenBank/DDBJ databases">
        <authorList>
            <person name="Tran Van P."/>
        </authorList>
    </citation>
    <scope>NUCLEOTIDE SEQUENCE</scope>
</reference>
<organism evidence="3">
    <name type="scientific">Oppiella nova</name>
    <dbReference type="NCBI Taxonomy" id="334625"/>
    <lineage>
        <taxon>Eukaryota</taxon>
        <taxon>Metazoa</taxon>
        <taxon>Ecdysozoa</taxon>
        <taxon>Arthropoda</taxon>
        <taxon>Chelicerata</taxon>
        <taxon>Arachnida</taxon>
        <taxon>Acari</taxon>
        <taxon>Acariformes</taxon>
        <taxon>Sarcoptiformes</taxon>
        <taxon>Oribatida</taxon>
        <taxon>Brachypylina</taxon>
        <taxon>Oppioidea</taxon>
        <taxon>Oppiidae</taxon>
        <taxon>Oppiella</taxon>
    </lineage>
</organism>
<dbReference type="AlphaFoldDB" id="A0A7R9MKS0"/>
<name>A0A7R9MKS0_9ACAR</name>
<evidence type="ECO:0000313" key="3">
    <source>
        <dbReference type="EMBL" id="CAD7661610.1"/>
    </source>
</evidence>
<gene>
    <name evidence="3" type="ORF">ONB1V03_LOCUS18171</name>
</gene>
<feature type="compositionally biased region" description="Basic and acidic residues" evidence="1">
    <location>
        <begin position="123"/>
        <end position="143"/>
    </location>
</feature>
<dbReference type="SUPFAM" id="SSF140383">
    <property type="entry name" value="BSD domain-like"/>
    <property type="match status" value="1"/>
</dbReference>
<dbReference type="Gene3D" id="1.10.3970.10">
    <property type="entry name" value="BSD domain"/>
    <property type="match status" value="1"/>
</dbReference>
<dbReference type="GO" id="GO:0038203">
    <property type="term" value="P:TORC2 signaling"/>
    <property type="evidence" value="ECO:0007669"/>
    <property type="project" value="TreeGrafter"/>
</dbReference>
<dbReference type="PANTHER" id="PTHR16019:SF6">
    <property type="entry name" value="SYNAPSE-ASSOCIATED PROTEIN 1"/>
    <property type="match status" value="1"/>
</dbReference>
<sequence>PSGVQFAFDMDTTYPIALALLKEDPNLNKMRFEIVPKLVKEEVFWRNYFYRVSLIKQSTQLSAFDKKGNTSWSSSRSSSAEGPDEPGDDQSPTGAEPEFISDAYQGEQVSAEEVRKGMRQLGVRKDSNKATDVTKTHESYNIL</sequence>
<dbReference type="InterPro" id="IPR035925">
    <property type="entry name" value="BSD_dom_sf"/>
</dbReference>
<dbReference type="PANTHER" id="PTHR16019">
    <property type="entry name" value="SYNAPSE-ASSOCIATED PROTEIN"/>
    <property type="match status" value="1"/>
</dbReference>
<proteinExistence type="predicted"/>
<feature type="non-terminal residue" evidence="3">
    <location>
        <position position="1"/>
    </location>
</feature>
<dbReference type="EMBL" id="CAJPVJ010024346">
    <property type="protein sequence ID" value="CAG2178746.1"/>
    <property type="molecule type" value="Genomic_DNA"/>
</dbReference>
<dbReference type="InterPro" id="IPR005607">
    <property type="entry name" value="BSD_dom"/>
</dbReference>
<evidence type="ECO:0000256" key="1">
    <source>
        <dbReference type="SAM" id="MobiDB-lite"/>
    </source>
</evidence>
<protein>
    <recommendedName>
        <fullName evidence="2">BSD domain-containing protein</fullName>
    </recommendedName>
</protein>
<dbReference type="OrthoDB" id="47923at2759"/>
<feature type="region of interest" description="Disordered" evidence="1">
    <location>
        <begin position="61"/>
        <end position="143"/>
    </location>
</feature>
<dbReference type="PROSITE" id="PS50858">
    <property type="entry name" value="BSD"/>
    <property type="match status" value="1"/>
</dbReference>
<dbReference type="Pfam" id="PF03909">
    <property type="entry name" value="BSD"/>
    <property type="match status" value="1"/>
</dbReference>
<accession>A0A7R9MKS0</accession>
<dbReference type="GO" id="GO:0048172">
    <property type="term" value="P:regulation of short-term neuronal synaptic plasticity"/>
    <property type="evidence" value="ECO:0007669"/>
    <property type="project" value="TreeGrafter"/>
</dbReference>
<evidence type="ECO:0000313" key="4">
    <source>
        <dbReference type="Proteomes" id="UP000728032"/>
    </source>
</evidence>
<dbReference type="EMBL" id="OC939171">
    <property type="protein sequence ID" value="CAD7661610.1"/>
    <property type="molecule type" value="Genomic_DNA"/>
</dbReference>
<dbReference type="GO" id="GO:0005634">
    <property type="term" value="C:nucleus"/>
    <property type="evidence" value="ECO:0007669"/>
    <property type="project" value="TreeGrafter"/>
</dbReference>
<keyword evidence="4" id="KW-1185">Reference proteome</keyword>
<dbReference type="GO" id="GO:0045202">
    <property type="term" value="C:synapse"/>
    <property type="evidence" value="ECO:0007669"/>
    <property type="project" value="TreeGrafter"/>
</dbReference>